<dbReference type="Pfam" id="PF10099">
    <property type="entry name" value="RskA_C"/>
    <property type="match status" value="1"/>
</dbReference>
<dbReference type="InterPro" id="IPR018764">
    <property type="entry name" value="RskA_C"/>
</dbReference>
<dbReference type="AlphaFoldDB" id="A0A365XSH3"/>
<gene>
    <name evidence="3" type="ORF">DF182_19085</name>
</gene>
<keyword evidence="4" id="KW-1185">Reference proteome</keyword>
<keyword evidence="1" id="KW-1133">Transmembrane helix</keyword>
<proteinExistence type="predicted"/>
<name>A0A365XSH3_9BACT</name>
<dbReference type="GO" id="GO:0005886">
    <property type="term" value="C:plasma membrane"/>
    <property type="evidence" value="ECO:0007669"/>
    <property type="project" value="InterPro"/>
</dbReference>
<dbReference type="PANTHER" id="PTHR37461">
    <property type="entry name" value="ANTI-SIGMA-K FACTOR RSKA"/>
    <property type="match status" value="1"/>
</dbReference>
<dbReference type="Proteomes" id="UP000253410">
    <property type="component" value="Unassembled WGS sequence"/>
</dbReference>
<organism evidence="3 4">
    <name type="scientific">Chitinophaga flava</name>
    <dbReference type="NCBI Taxonomy" id="2259036"/>
    <lineage>
        <taxon>Bacteria</taxon>
        <taxon>Pseudomonadati</taxon>
        <taxon>Bacteroidota</taxon>
        <taxon>Chitinophagia</taxon>
        <taxon>Chitinophagales</taxon>
        <taxon>Chitinophagaceae</taxon>
        <taxon>Chitinophaga</taxon>
    </lineage>
</organism>
<dbReference type="GO" id="GO:0016989">
    <property type="term" value="F:sigma factor antagonist activity"/>
    <property type="evidence" value="ECO:0007669"/>
    <property type="project" value="TreeGrafter"/>
</dbReference>
<reference evidence="3 4" key="1">
    <citation type="submission" date="2018-05" db="EMBL/GenBank/DDBJ databases">
        <title>Chitinophaga sp. K3CV102501T nov., isolated from isolated from a monsoon evergreen broad-leaved forest soil.</title>
        <authorList>
            <person name="Lv Y."/>
        </authorList>
    </citation>
    <scope>NUCLEOTIDE SEQUENCE [LARGE SCALE GENOMIC DNA]</scope>
    <source>
        <strain evidence="3 4">GDMCC 1.1325</strain>
    </source>
</reference>
<comment type="caution">
    <text evidence="3">The sequence shown here is derived from an EMBL/GenBank/DDBJ whole genome shotgun (WGS) entry which is preliminary data.</text>
</comment>
<sequence length="290" mass="32702">MDAQYFISCGLIELYAAGMTSEEEAHDLEAAMRRFPEVAAAVAECQRDMEEYVQLQSIIPPSAIKSHLLHLINNDSFMQENSEPPAHPLLQTKILSMEQTNVLAVPETKSVSWKWIAAVAFVLLIGSIILNFLYFNRWKEFREYKDKYQSLLLSQNSIISKTNEYKTRLEQLQESMQVMEDPKVMKVAMPGTQSFPTAVATVFWNQDNKQVYLKVNNLPEPTADKQYQLWAIVDGKPVDMGVFEMGDTASLLQKMKVTGKAQMFAVTLEKKGGAASPTMEQMYVAGKIPG</sequence>
<dbReference type="InterPro" id="IPR051474">
    <property type="entry name" value="Anti-sigma-K/W_factor"/>
</dbReference>
<evidence type="ECO:0000259" key="2">
    <source>
        <dbReference type="Pfam" id="PF10099"/>
    </source>
</evidence>
<dbReference type="RefSeq" id="WP_113617420.1">
    <property type="nucleotide sequence ID" value="NZ_QFFJ01000002.1"/>
</dbReference>
<dbReference type="GO" id="GO:0006417">
    <property type="term" value="P:regulation of translation"/>
    <property type="evidence" value="ECO:0007669"/>
    <property type="project" value="TreeGrafter"/>
</dbReference>
<feature type="domain" description="Anti-sigma K factor RskA C-terminal" evidence="2">
    <location>
        <begin position="117"/>
        <end position="278"/>
    </location>
</feature>
<evidence type="ECO:0000313" key="4">
    <source>
        <dbReference type="Proteomes" id="UP000253410"/>
    </source>
</evidence>
<dbReference type="PANTHER" id="PTHR37461:SF1">
    <property type="entry name" value="ANTI-SIGMA-K FACTOR RSKA"/>
    <property type="match status" value="1"/>
</dbReference>
<dbReference type="EMBL" id="QFFJ01000002">
    <property type="protein sequence ID" value="RBL88674.1"/>
    <property type="molecule type" value="Genomic_DNA"/>
</dbReference>
<evidence type="ECO:0000256" key="1">
    <source>
        <dbReference type="SAM" id="Phobius"/>
    </source>
</evidence>
<feature type="transmembrane region" description="Helical" evidence="1">
    <location>
        <begin position="115"/>
        <end position="135"/>
    </location>
</feature>
<keyword evidence="1" id="KW-0812">Transmembrane</keyword>
<keyword evidence="1" id="KW-0472">Membrane</keyword>
<evidence type="ECO:0000313" key="3">
    <source>
        <dbReference type="EMBL" id="RBL88674.1"/>
    </source>
</evidence>
<protein>
    <recommendedName>
        <fullName evidence="2">Anti-sigma K factor RskA C-terminal domain-containing protein</fullName>
    </recommendedName>
</protein>
<accession>A0A365XSH3</accession>
<dbReference type="OrthoDB" id="1420916at2"/>